<organism evidence="1 2">
    <name type="scientific">Candidatus Propionivibrio aalborgensis</name>
    <dbReference type="NCBI Taxonomy" id="1860101"/>
    <lineage>
        <taxon>Bacteria</taxon>
        <taxon>Pseudomonadati</taxon>
        <taxon>Pseudomonadota</taxon>
        <taxon>Betaproteobacteria</taxon>
        <taxon>Rhodocyclales</taxon>
        <taxon>Rhodocyclaceae</taxon>
        <taxon>Propionivibrio</taxon>
    </lineage>
</organism>
<dbReference type="Proteomes" id="UP000199600">
    <property type="component" value="Unassembled WGS sequence"/>
</dbReference>
<evidence type="ECO:0000313" key="1">
    <source>
        <dbReference type="EMBL" id="SBT10712.1"/>
    </source>
</evidence>
<name>A0A1A8Y117_9RHOO</name>
<protein>
    <submittedName>
        <fullName evidence="1">Uncharacterized protein</fullName>
    </submittedName>
</protein>
<keyword evidence="2" id="KW-1185">Reference proteome</keyword>
<proteinExistence type="predicted"/>
<reference evidence="1 2" key="1">
    <citation type="submission" date="2016-06" db="EMBL/GenBank/DDBJ databases">
        <authorList>
            <person name="Kjaerup R.B."/>
            <person name="Dalgaard T.S."/>
            <person name="Juul-Madsen H.R."/>
        </authorList>
    </citation>
    <scope>NUCLEOTIDE SEQUENCE [LARGE SCALE GENOMIC DNA]</scope>
    <source>
        <strain evidence="1">2</strain>
    </source>
</reference>
<dbReference type="AlphaFoldDB" id="A0A1A8Y117"/>
<accession>A0A1A8Y117</accession>
<gene>
    <name evidence="1" type="ORF">PROAA_610072</name>
</gene>
<dbReference type="RefSeq" id="WP_186412280.1">
    <property type="nucleotide sequence ID" value="NZ_FLQY01000364.1"/>
</dbReference>
<dbReference type="EMBL" id="FLQY01000364">
    <property type="protein sequence ID" value="SBT10712.1"/>
    <property type="molecule type" value="Genomic_DNA"/>
</dbReference>
<sequence length="104" mass="11290">MNKEAYYDEHIAPKLLALAKECEYNGLSLFAMCEWEPGKSGSTRSIQAGSSFALRMADAAANAQGNVDSFMLSIERHAMKHGHQSLYLHMRGIPETPSAGSAEG</sequence>
<evidence type="ECO:0000313" key="2">
    <source>
        <dbReference type="Proteomes" id="UP000199600"/>
    </source>
</evidence>